<dbReference type="RefSeq" id="WP_011336703.1">
    <property type="nucleotide sequence ID" value="NC_007492.2"/>
</dbReference>
<dbReference type="AlphaFoldDB" id="Q3K455"/>
<dbReference type="EMBL" id="CP000094">
    <property type="protein sequence ID" value="ABA77449.1"/>
    <property type="molecule type" value="Genomic_DNA"/>
</dbReference>
<accession>Q3K455</accession>
<organism evidence="1 2">
    <name type="scientific">Pseudomonas fluorescens (strain Pf0-1)</name>
    <dbReference type="NCBI Taxonomy" id="205922"/>
    <lineage>
        <taxon>Bacteria</taxon>
        <taxon>Pseudomonadati</taxon>
        <taxon>Pseudomonadota</taxon>
        <taxon>Gammaproteobacteria</taxon>
        <taxon>Pseudomonadales</taxon>
        <taxon>Pseudomonadaceae</taxon>
        <taxon>Pseudomonas</taxon>
    </lineage>
</organism>
<proteinExistence type="predicted"/>
<reference evidence="1 2" key="1">
    <citation type="journal article" date="2009" name="Genome Biol.">
        <title>Genomic and genetic analyses of diversity and plant interactions of Pseudomonas fluorescens.</title>
        <authorList>
            <person name="Silby M.W."/>
            <person name="Cerdeno-Tarraga A.M."/>
            <person name="Vernikos G.S."/>
            <person name="Giddens S.R."/>
            <person name="Jackson R.W."/>
            <person name="Preston G.M."/>
            <person name="Zhang X.X."/>
            <person name="Moon C.D."/>
            <person name="Gehrig S.M."/>
            <person name="Godfrey S.A."/>
            <person name="Knight C.G."/>
            <person name="Malone J.G."/>
            <person name="Robinson Z."/>
            <person name="Spiers A.J."/>
            <person name="Harris S."/>
            <person name="Challis G.L."/>
            <person name="Yaxley A.M."/>
            <person name="Harris D."/>
            <person name="Seeger K."/>
            <person name="Murphy L."/>
            <person name="Rutter S."/>
            <person name="Squares R."/>
            <person name="Quail M.A."/>
            <person name="Saunders E."/>
            <person name="Mavromatis K."/>
            <person name="Brettin T.S."/>
            <person name="Bentley S.D."/>
            <person name="Hothersall J."/>
            <person name="Stephens E."/>
            <person name="Thomas C.M."/>
            <person name="Parkhill J."/>
            <person name="Levy S.B."/>
            <person name="Rainey P.B."/>
            <person name="Thomson N.R."/>
        </authorList>
    </citation>
    <scope>NUCLEOTIDE SEQUENCE [LARGE SCALE GENOMIC DNA]</scope>
    <source>
        <strain evidence="1 2">Pf0-1</strain>
    </source>
</reference>
<name>Q3K455_PSEPF</name>
<gene>
    <name evidence="1" type="ordered locus">Pfl01_5715</name>
</gene>
<evidence type="ECO:0000313" key="2">
    <source>
        <dbReference type="Proteomes" id="UP000002704"/>
    </source>
</evidence>
<dbReference type="HOGENOM" id="CLU_2047681_0_0_6"/>
<protein>
    <submittedName>
        <fullName evidence="1">Uncharacterized protein</fullName>
    </submittedName>
</protein>
<dbReference type="KEGG" id="pfo:Pfl01_5715"/>
<evidence type="ECO:0000313" key="1">
    <source>
        <dbReference type="EMBL" id="ABA77449.1"/>
    </source>
</evidence>
<dbReference type="Proteomes" id="UP000002704">
    <property type="component" value="Chromosome"/>
</dbReference>
<sequence length="120" mass="12836">MTSTDKHSVAAVIGLLVLSIAMRPAIVSIGSSPLLIQDQFALSFTQAALLARTLTRHFGTDRCVIAALSPVCFSALRDHTGNFDLAYALLFDVLVFMLCLTPPLKPALADAPEPVLSRAR</sequence>